<sequence length="64" mass="7111">MPGDELGPKVEAAAYSAYATSNTYPKTILHHPPTPFPEISNLTMAQITTDLLEWDSAACSFRRW</sequence>
<dbReference type="HOGENOM" id="CLU_2868099_0_0_1"/>
<keyword evidence="2" id="KW-1185">Reference proteome</keyword>
<evidence type="ECO:0000313" key="2">
    <source>
        <dbReference type="Proteomes" id="UP000002668"/>
    </source>
</evidence>
<gene>
    <name evidence="1" type="ORF">LEMA_uP014900.1</name>
</gene>
<protein>
    <submittedName>
        <fullName evidence="1">Predicted protein</fullName>
    </submittedName>
</protein>
<dbReference type="EMBL" id="FP929138">
    <property type="protein sequence ID" value="CBY00360.1"/>
    <property type="molecule type" value="Genomic_DNA"/>
</dbReference>
<evidence type="ECO:0000313" key="1">
    <source>
        <dbReference type="EMBL" id="CBY00360.1"/>
    </source>
</evidence>
<organism evidence="2">
    <name type="scientific">Leptosphaeria maculans (strain JN3 / isolate v23.1.3 / race Av1-4-5-6-7-8)</name>
    <name type="common">Blackleg fungus</name>
    <name type="synonym">Phoma lingam</name>
    <dbReference type="NCBI Taxonomy" id="985895"/>
    <lineage>
        <taxon>Eukaryota</taxon>
        <taxon>Fungi</taxon>
        <taxon>Dikarya</taxon>
        <taxon>Ascomycota</taxon>
        <taxon>Pezizomycotina</taxon>
        <taxon>Dothideomycetes</taxon>
        <taxon>Pleosporomycetidae</taxon>
        <taxon>Pleosporales</taxon>
        <taxon>Pleosporineae</taxon>
        <taxon>Leptosphaeriaceae</taxon>
        <taxon>Plenodomus</taxon>
        <taxon>Plenodomus lingam/Leptosphaeria maculans species complex</taxon>
    </lineage>
</organism>
<name>E5A9L9_LEPMJ</name>
<proteinExistence type="predicted"/>
<dbReference type="InParanoid" id="E5A9L9"/>
<dbReference type="VEuPathDB" id="FungiDB:LEMA_uP014900.1"/>
<accession>E5A9L9</accession>
<dbReference type="AlphaFoldDB" id="E5A9L9"/>
<dbReference type="Proteomes" id="UP000002668">
    <property type="component" value="Genome"/>
</dbReference>
<reference evidence="2" key="1">
    <citation type="journal article" date="2011" name="Nat. Commun.">
        <title>Effector diversification within compartments of the Leptosphaeria maculans genome affected by Repeat-Induced Point mutations.</title>
        <authorList>
            <person name="Rouxel T."/>
            <person name="Grandaubert J."/>
            <person name="Hane J.K."/>
            <person name="Hoede C."/>
            <person name="van de Wouw A.P."/>
            <person name="Couloux A."/>
            <person name="Dominguez V."/>
            <person name="Anthouard V."/>
            <person name="Bally P."/>
            <person name="Bourras S."/>
            <person name="Cozijnsen A.J."/>
            <person name="Ciuffetti L.M."/>
            <person name="Degrave A."/>
            <person name="Dilmaghani A."/>
            <person name="Duret L."/>
            <person name="Fudal I."/>
            <person name="Goodwin S.B."/>
            <person name="Gout L."/>
            <person name="Glaser N."/>
            <person name="Linglin J."/>
            <person name="Kema G.H.J."/>
            <person name="Lapalu N."/>
            <person name="Lawrence C.B."/>
            <person name="May K."/>
            <person name="Meyer M."/>
            <person name="Ollivier B."/>
            <person name="Poulain J."/>
            <person name="Schoch C.L."/>
            <person name="Simon A."/>
            <person name="Spatafora J.W."/>
            <person name="Stachowiak A."/>
            <person name="Turgeon B.G."/>
            <person name="Tyler B.M."/>
            <person name="Vincent D."/>
            <person name="Weissenbach J."/>
            <person name="Amselem J."/>
            <person name="Quesneville H."/>
            <person name="Oliver R.P."/>
            <person name="Wincker P."/>
            <person name="Balesdent M.-H."/>
            <person name="Howlett B.J."/>
        </authorList>
    </citation>
    <scope>NUCLEOTIDE SEQUENCE [LARGE SCALE GENOMIC DNA]</scope>
    <source>
        <strain evidence="2">JN3 / isolate v23.1.3 / race Av1-4-5-6-7-8</strain>
    </source>
</reference>